<gene>
    <name evidence="1" type="ORF">E4L96_03730</name>
</gene>
<sequence length="299" mass="31577">MRDRYSAMLTEAPVVLLAAALGGCGMPQAKLTYLQLAQADDGVVGYPFVVPRTVVKVVPAEKSGVTESVAFTPVPLATRPDGSPLASFLATGQPQAWSVISTSVSAVQYTDELVISTIGTQATDNRKDALDAIVATAGLAVRVQGDAADCATRAVPLKPFVIDSYAAPTPQIVPGTDCWAYTVQRLDPAPPLRSYPVAALPSAAPVPWFPIPACQAYRIRVFHCADTECHERADVKSYTAVLPLSDGTAYRRIPLPSKGKITLHPDFCGADITDATTGTGNWSLLKQAIADAKAELGRK</sequence>
<dbReference type="AlphaFoldDB" id="A0A4Y9SRS8"/>
<dbReference type="PROSITE" id="PS51257">
    <property type="entry name" value="PROKAR_LIPOPROTEIN"/>
    <property type="match status" value="1"/>
</dbReference>
<dbReference type="EMBL" id="SPVF01000056">
    <property type="protein sequence ID" value="TFW27363.1"/>
    <property type="molecule type" value="Genomic_DNA"/>
</dbReference>
<reference evidence="1 2" key="1">
    <citation type="submission" date="2019-03" db="EMBL/GenBank/DDBJ databases">
        <title>Draft Genome Sequence of Massilia arenosa sp. nov., a Novel Massilia Species Isolated from a Sandy-loam Maize Soil.</title>
        <authorList>
            <person name="Raths R."/>
            <person name="Peta V."/>
            <person name="Bucking H."/>
        </authorList>
    </citation>
    <scope>NUCLEOTIDE SEQUENCE [LARGE SCALE GENOMIC DNA]</scope>
    <source>
        <strain evidence="1 2">MC02</strain>
    </source>
</reference>
<comment type="caution">
    <text evidence="1">The sequence shown here is derived from an EMBL/GenBank/DDBJ whole genome shotgun (WGS) entry which is preliminary data.</text>
</comment>
<evidence type="ECO:0000313" key="1">
    <source>
        <dbReference type="EMBL" id="TFW27363.1"/>
    </source>
</evidence>
<evidence type="ECO:0008006" key="3">
    <source>
        <dbReference type="Google" id="ProtNLM"/>
    </source>
</evidence>
<organism evidence="1 2">
    <name type="scientific">Zemynaea arenosa</name>
    <dbReference type="NCBI Taxonomy" id="2561931"/>
    <lineage>
        <taxon>Bacteria</taxon>
        <taxon>Pseudomonadati</taxon>
        <taxon>Pseudomonadota</taxon>
        <taxon>Betaproteobacteria</taxon>
        <taxon>Burkholderiales</taxon>
        <taxon>Oxalobacteraceae</taxon>
        <taxon>Telluria group</taxon>
        <taxon>Zemynaea</taxon>
    </lineage>
</organism>
<dbReference type="RefSeq" id="WP_135205889.1">
    <property type="nucleotide sequence ID" value="NZ_SPVF01000056.1"/>
</dbReference>
<evidence type="ECO:0000313" key="2">
    <source>
        <dbReference type="Proteomes" id="UP000298438"/>
    </source>
</evidence>
<protein>
    <recommendedName>
        <fullName evidence="3">Lipoprotein</fullName>
    </recommendedName>
</protein>
<proteinExistence type="predicted"/>
<dbReference type="Proteomes" id="UP000298438">
    <property type="component" value="Unassembled WGS sequence"/>
</dbReference>
<keyword evidence="2" id="KW-1185">Reference proteome</keyword>
<name>A0A4Y9SRS8_9BURK</name>
<accession>A0A4Y9SRS8</accession>